<comment type="caution">
    <text evidence="3">The sequence shown here is derived from an EMBL/GenBank/DDBJ whole genome shotgun (WGS) entry which is preliminary data.</text>
</comment>
<dbReference type="Pfam" id="PF01704">
    <property type="entry name" value="UDPGP"/>
    <property type="match status" value="1"/>
</dbReference>
<keyword evidence="2" id="KW-0548">Nucleotidyltransferase</keyword>
<accession>A0A7C3I1W2</accession>
<dbReference type="GO" id="GO:0070569">
    <property type="term" value="F:uridylyltransferase activity"/>
    <property type="evidence" value="ECO:0007669"/>
    <property type="project" value="InterPro"/>
</dbReference>
<dbReference type="SUPFAM" id="SSF53448">
    <property type="entry name" value="Nucleotide-diphospho-sugar transferases"/>
    <property type="match status" value="1"/>
</dbReference>
<gene>
    <name evidence="3" type="ORF">ENS59_01395</name>
</gene>
<dbReference type="InterPro" id="IPR002618">
    <property type="entry name" value="UDPGP_fam"/>
</dbReference>
<reference evidence="3" key="1">
    <citation type="journal article" date="2020" name="mSystems">
        <title>Genome- and Community-Level Interaction Insights into Carbon Utilization and Element Cycling Functions of Hydrothermarchaeota in Hydrothermal Sediment.</title>
        <authorList>
            <person name="Zhou Z."/>
            <person name="Liu Y."/>
            <person name="Xu W."/>
            <person name="Pan J."/>
            <person name="Luo Z.H."/>
            <person name="Li M."/>
        </authorList>
    </citation>
    <scope>NUCLEOTIDE SEQUENCE [LARGE SCALE GENOMIC DNA]</scope>
    <source>
        <strain evidence="3">SpSt-503</strain>
    </source>
</reference>
<dbReference type="InterPro" id="IPR029044">
    <property type="entry name" value="Nucleotide-diphossugar_trans"/>
</dbReference>
<dbReference type="AlphaFoldDB" id="A0A7C3I1W2"/>
<evidence type="ECO:0000256" key="2">
    <source>
        <dbReference type="ARBA" id="ARBA00022695"/>
    </source>
</evidence>
<evidence type="ECO:0000313" key="3">
    <source>
        <dbReference type="EMBL" id="HFH28158.1"/>
    </source>
</evidence>
<protein>
    <submittedName>
        <fullName evidence="3">Uncharacterized protein</fullName>
    </submittedName>
</protein>
<sequence>MKTALPIHPELVSDLERQGADIKRTLTILSLLEEASQEQTESGPVSLPKEGDPRIIDVPNLQNLRVTADTAEAFFARFSLPKQFLDRAGKAGSNYVFTKKDLYLLGVHLYPYTAYGVLNGGSATTYGDSKKNQALSPAAFELLKEDFLAQAEQCKNNPKGITSAFFEANGTAGPSFLLLKMRSLLIHAMEYRILTGDYAKPVLPFFQMTSDSTDEKLREAYEQYRQDPLLADLIAETRIDPTGAFSAKQGLIGALTHSSEGLPRRIFDRAFSIPNRGLALPGGHGENFRILAPVYRKLYEEGLRFVSLGNVDNSGYTIDPVELAYFAIKNYAEGSEAAFEFSWRTPVDVKGGILVQENSGRLTVGEIGQRISGDRVREEETQGAHVLFNCATGLFSLDYLINHLDSIPNLLPIRVSDQDKEAGKYAQAEQTTWEVLGLMHNPQIMAVQKNRRFIAAKMLLETFFASPRGIRLDQSPDVEQPIKETSQLLRKGLQDLLVEEYGLIPGAGRYQPRPLTDLKKEIGRRLF</sequence>
<keyword evidence="1" id="KW-0808">Transferase</keyword>
<evidence type="ECO:0000256" key="1">
    <source>
        <dbReference type="ARBA" id="ARBA00022679"/>
    </source>
</evidence>
<proteinExistence type="predicted"/>
<dbReference type="Gene3D" id="3.90.550.10">
    <property type="entry name" value="Spore Coat Polysaccharide Biosynthesis Protein SpsA, Chain A"/>
    <property type="match status" value="1"/>
</dbReference>
<name>A0A7C3I1W2_9SPIR</name>
<organism evidence="3">
    <name type="scientific">Gracilinema caldarium</name>
    <dbReference type="NCBI Taxonomy" id="215591"/>
    <lineage>
        <taxon>Bacteria</taxon>
        <taxon>Pseudomonadati</taxon>
        <taxon>Spirochaetota</taxon>
        <taxon>Spirochaetia</taxon>
        <taxon>Spirochaetales</taxon>
        <taxon>Breznakiellaceae</taxon>
        <taxon>Gracilinema</taxon>
    </lineage>
</organism>
<dbReference type="EMBL" id="DSVL01000043">
    <property type="protein sequence ID" value="HFH28158.1"/>
    <property type="molecule type" value="Genomic_DNA"/>
</dbReference>